<accession>A0A6L9L5V3</accession>
<evidence type="ECO:0000313" key="2">
    <source>
        <dbReference type="Proteomes" id="UP000474175"/>
    </source>
</evidence>
<proteinExistence type="predicted"/>
<protein>
    <submittedName>
        <fullName evidence="1">Uncharacterized protein</fullName>
    </submittedName>
</protein>
<dbReference type="RefSeq" id="WP_163948434.1">
    <property type="nucleotide sequence ID" value="NZ_JAAFZH010000004.1"/>
</dbReference>
<dbReference type="EMBL" id="JAAFZH010000004">
    <property type="protein sequence ID" value="NDU95770.1"/>
    <property type="molecule type" value="Genomic_DNA"/>
</dbReference>
<sequence length="84" mass="10116">MLNPTQEYIDDLEDGDIVWIVWKSDLRRSYQIKKEPNNQTFGVPTEEYRYTDPDRRDREIEASKIWLSPTNMIECTPIADTWYD</sequence>
<dbReference type="AlphaFoldDB" id="A0A6L9L5V3"/>
<organism evidence="1 2">
    <name type="scientific">Spirosoma terrae</name>
    <dbReference type="NCBI Taxonomy" id="1968276"/>
    <lineage>
        <taxon>Bacteria</taxon>
        <taxon>Pseudomonadati</taxon>
        <taxon>Bacteroidota</taxon>
        <taxon>Cytophagia</taxon>
        <taxon>Cytophagales</taxon>
        <taxon>Cytophagaceae</taxon>
        <taxon>Spirosoma</taxon>
    </lineage>
</organism>
<name>A0A6L9L5V3_9BACT</name>
<evidence type="ECO:0000313" key="1">
    <source>
        <dbReference type="EMBL" id="NDU95770.1"/>
    </source>
</evidence>
<comment type="caution">
    <text evidence="1">The sequence shown here is derived from an EMBL/GenBank/DDBJ whole genome shotgun (WGS) entry which is preliminary data.</text>
</comment>
<reference evidence="1 2" key="1">
    <citation type="submission" date="2020-02" db="EMBL/GenBank/DDBJ databases">
        <title>Draft genome sequence of two Spirosoma agri KCTC 52727 and Spirosoma terrae KCTC 52035.</title>
        <authorList>
            <person name="Rojas J."/>
            <person name="Ambika Manirajan B."/>
            <person name="Suarez C."/>
            <person name="Ratering S."/>
            <person name="Schnell S."/>
        </authorList>
    </citation>
    <scope>NUCLEOTIDE SEQUENCE [LARGE SCALE GENOMIC DNA]</scope>
    <source>
        <strain evidence="1 2">KCTC 52035</strain>
    </source>
</reference>
<keyword evidence="2" id="KW-1185">Reference proteome</keyword>
<dbReference type="Proteomes" id="UP000474175">
    <property type="component" value="Unassembled WGS sequence"/>
</dbReference>
<gene>
    <name evidence="1" type="ORF">GK108_12875</name>
</gene>